<feature type="compositionally biased region" description="Low complexity" evidence="1">
    <location>
        <begin position="226"/>
        <end position="238"/>
    </location>
</feature>
<dbReference type="Pfam" id="PF00533">
    <property type="entry name" value="BRCT"/>
    <property type="match status" value="1"/>
</dbReference>
<organism evidence="3 4">
    <name type="scientific">Elysia marginata</name>
    <dbReference type="NCBI Taxonomy" id="1093978"/>
    <lineage>
        <taxon>Eukaryota</taxon>
        <taxon>Metazoa</taxon>
        <taxon>Spiralia</taxon>
        <taxon>Lophotrochozoa</taxon>
        <taxon>Mollusca</taxon>
        <taxon>Gastropoda</taxon>
        <taxon>Heterobranchia</taxon>
        <taxon>Euthyneura</taxon>
        <taxon>Panpulmonata</taxon>
        <taxon>Sacoglossa</taxon>
        <taxon>Placobranchoidea</taxon>
        <taxon>Plakobranchidae</taxon>
        <taxon>Elysia</taxon>
    </lineage>
</organism>
<reference evidence="3 4" key="1">
    <citation type="journal article" date="2021" name="Elife">
        <title>Chloroplast acquisition without the gene transfer in kleptoplastic sea slugs, Plakobranchus ocellatus.</title>
        <authorList>
            <person name="Maeda T."/>
            <person name="Takahashi S."/>
            <person name="Yoshida T."/>
            <person name="Shimamura S."/>
            <person name="Takaki Y."/>
            <person name="Nagai Y."/>
            <person name="Toyoda A."/>
            <person name="Suzuki Y."/>
            <person name="Arimoto A."/>
            <person name="Ishii H."/>
            <person name="Satoh N."/>
            <person name="Nishiyama T."/>
            <person name="Hasebe M."/>
            <person name="Maruyama T."/>
            <person name="Minagawa J."/>
            <person name="Obokata J."/>
            <person name="Shigenobu S."/>
        </authorList>
    </citation>
    <scope>NUCLEOTIDE SEQUENCE [LARGE SCALE GENOMIC DNA]</scope>
</reference>
<dbReference type="SUPFAM" id="SSF52113">
    <property type="entry name" value="BRCT domain"/>
    <property type="match status" value="2"/>
</dbReference>
<dbReference type="Gene3D" id="3.40.50.10190">
    <property type="entry name" value="BRCT domain"/>
    <property type="match status" value="2"/>
</dbReference>
<name>A0AAV4HB08_9GAST</name>
<dbReference type="InterPro" id="IPR001357">
    <property type="entry name" value="BRCT_dom"/>
</dbReference>
<feature type="compositionally biased region" description="Low complexity" evidence="1">
    <location>
        <begin position="127"/>
        <end position="138"/>
    </location>
</feature>
<feature type="compositionally biased region" description="Basic and acidic residues" evidence="1">
    <location>
        <begin position="12"/>
        <end position="21"/>
    </location>
</feature>
<feature type="compositionally biased region" description="Polar residues" evidence="1">
    <location>
        <begin position="184"/>
        <end position="200"/>
    </location>
</feature>
<feature type="compositionally biased region" description="Basic residues" evidence="1">
    <location>
        <begin position="293"/>
        <end position="302"/>
    </location>
</feature>
<dbReference type="SMART" id="SM00292">
    <property type="entry name" value="BRCT"/>
    <property type="match status" value="2"/>
</dbReference>
<comment type="caution">
    <text evidence="3">The sequence shown here is derived from an EMBL/GenBank/DDBJ whole genome shotgun (WGS) entry which is preliminary data.</text>
</comment>
<feature type="compositionally biased region" description="Basic and acidic residues" evidence="1">
    <location>
        <begin position="216"/>
        <end position="225"/>
    </location>
</feature>
<feature type="domain" description="BRCT" evidence="2">
    <location>
        <begin position="574"/>
        <end position="666"/>
    </location>
</feature>
<dbReference type="GO" id="GO:0000278">
    <property type="term" value="P:mitotic cell cycle"/>
    <property type="evidence" value="ECO:0007669"/>
    <property type="project" value="TreeGrafter"/>
</dbReference>
<feature type="compositionally biased region" description="Polar residues" evidence="1">
    <location>
        <begin position="317"/>
        <end position="338"/>
    </location>
</feature>
<dbReference type="InterPro" id="IPR022047">
    <property type="entry name" value="Microcephalin-like"/>
</dbReference>
<feature type="compositionally biased region" description="Polar residues" evidence="1">
    <location>
        <begin position="494"/>
        <end position="503"/>
    </location>
</feature>
<evidence type="ECO:0000259" key="2">
    <source>
        <dbReference type="PROSITE" id="PS50172"/>
    </source>
</evidence>
<dbReference type="InterPro" id="IPR036420">
    <property type="entry name" value="BRCT_dom_sf"/>
</dbReference>
<dbReference type="AlphaFoldDB" id="A0AAV4HB08"/>
<feature type="compositionally biased region" description="Polar residues" evidence="1">
    <location>
        <begin position="543"/>
        <end position="558"/>
    </location>
</feature>
<dbReference type="Pfam" id="PF16589">
    <property type="entry name" value="BRCT_2"/>
    <property type="match status" value="1"/>
</dbReference>
<feature type="compositionally biased region" description="Basic and acidic residues" evidence="1">
    <location>
        <begin position="513"/>
        <end position="525"/>
    </location>
</feature>
<evidence type="ECO:0000313" key="4">
    <source>
        <dbReference type="Proteomes" id="UP000762676"/>
    </source>
</evidence>
<feature type="region of interest" description="Disordered" evidence="1">
    <location>
        <begin position="159"/>
        <end position="238"/>
    </location>
</feature>
<keyword evidence="4" id="KW-1185">Reference proteome</keyword>
<dbReference type="Proteomes" id="UP000762676">
    <property type="component" value="Unassembled WGS sequence"/>
</dbReference>
<feature type="domain" description="BRCT" evidence="2">
    <location>
        <begin position="687"/>
        <end position="766"/>
    </location>
</feature>
<feature type="region of interest" description="Disordered" evidence="1">
    <location>
        <begin position="277"/>
        <end position="368"/>
    </location>
</feature>
<dbReference type="CDD" id="cd17736">
    <property type="entry name" value="BRCT_microcephalin_rpt2"/>
    <property type="match status" value="1"/>
</dbReference>
<feature type="region of interest" description="Disordered" evidence="1">
    <location>
        <begin position="123"/>
        <end position="142"/>
    </location>
</feature>
<proteinExistence type="predicted"/>
<accession>A0AAV4HB08</accession>
<sequence length="782" mass="86748">MRSMQPCDFEEEVARSAERGEKRRRRVMMANRFKLSEESTPNTSPVPILAMETQPRSLMLGTFSQTGSPVPDTPPSMKERLERMRREQMNERLASDFASAGTSSDEEPEGACDVVKQLICRLESDDGGNTSSGSTQNSVGNLKKGLIFKPLTPGGIAKLQNELASPSSKANSPTVKGNRRRSLRISSGASPLIPRQSSFPASGEHHKRNVYCENSESQKNDKSESNSHSSNNLSLPLSQKDINICAPSDVALQADKSTKKLSDDGLVADVEDTCVNHCSKEPASNKDCEKSSPKPKQRRRSSRISLKEKGISPDIKSGNSDEPYQQMNAGKTEISSSKLVKKRRNLYTEPDLNTSLPKPSESKSKNTLINSENKISDVAFFFGTSENNNQASAINHSRTIKRKSVSSINNSHAPILDRKSACNLNTNESASNDTLGTSMSIMYGNDTTLSCEDRSSNSRRSIEEFRCSKKRFKRTKNAKVVEKSKLDQIEESEQTAIPTNSKNDQAHTVAPEKPTKLNAKRDRDPGWSNDSVEAVPSKKQKSSSEGENQFSSPHQPNHVQPRLRHARSLVLEPPQSPSVKGVQYSIVVTSLHRHEQELVYSVLKKLGVFHLTNTVEWSSTHIVCGEPRRTLNLLKAIARGCWVLSKEWVFNSLEAGTWLEEENFEICKELPVVKRSRLARHRAGDAYRVDLFSNIGPIFITGGCKPPRKELIHLVQLCSGKVTGTQSKASLCIGETGEPNKTIIKPTWILDSIMKLECLPVEEYIVPAQRALFSQRESSPEF</sequence>
<dbReference type="PANTHER" id="PTHR14625:SF3">
    <property type="entry name" value="MICROCEPHALIN"/>
    <property type="match status" value="1"/>
</dbReference>
<dbReference type="PROSITE" id="PS50172">
    <property type="entry name" value="BRCT"/>
    <property type="match status" value="2"/>
</dbReference>
<gene>
    <name evidence="3" type="ORF">ElyMa_002680500</name>
</gene>
<dbReference type="CDD" id="cd17751">
    <property type="entry name" value="BRCT_microcephalin_rpt3"/>
    <property type="match status" value="1"/>
</dbReference>
<feature type="region of interest" description="Disordered" evidence="1">
    <location>
        <begin position="1"/>
        <end position="25"/>
    </location>
</feature>
<feature type="region of interest" description="Disordered" evidence="1">
    <location>
        <begin position="491"/>
        <end position="563"/>
    </location>
</feature>
<protein>
    <submittedName>
        <fullName evidence="3">Microcephalin-like</fullName>
    </submittedName>
</protein>
<dbReference type="EMBL" id="BMAT01005532">
    <property type="protein sequence ID" value="GFR94961.1"/>
    <property type="molecule type" value="Genomic_DNA"/>
</dbReference>
<evidence type="ECO:0000313" key="3">
    <source>
        <dbReference type="EMBL" id="GFR94961.1"/>
    </source>
</evidence>
<evidence type="ECO:0000256" key="1">
    <source>
        <dbReference type="SAM" id="MobiDB-lite"/>
    </source>
</evidence>
<feature type="compositionally biased region" description="Basic and acidic residues" evidence="1">
    <location>
        <begin position="278"/>
        <end position="292"/>
    </location>
</feature>
<feature type="compositionally biased region" description="Polar residues" evidence="1">
    <location>
        <begin position="162"/>
        <end position="175"/>
    </location>
</feature>
<dbReference type="PANTHER" id="PTHR14625">
    <property type="entry name" value="MICROCEPHALIN"/>
    <property type="match status" value="1"/>
</dbReference>